<dbReference type="Proteomes" id="UP000601435">
    <property type="component" value="Unassembled WGS sequence"/>
</dbReference>
<evidence type="ECO:0000313" key="2">
    <source>
        <dbReference type="Proteomes" id="UP000601435"/>
    </source>
</evidence>
<keyword evidence="2" id="KW-1185">Reference proteome</keyword>
<accession>A0A812YXY7</accession>
<organism evidence="1 2">
    <name type="scientific">Symbiodinium necroappetens</name>
    <dbReference type="NCBI Taxonomy" id="1628268"/>
    <lineage>
        <taxon>Eukaryota</taxon>
        <taxon>Sar</taxon>
        <taxon>Alveolata</taxon>
        <taxon>Dinophyceae</taxon>
        <taxon>Suessiales</taxon>
        <taxon>Symbiodiniaceae</taxon>
        <taxon>Symbiodinium</taxon>
    </lineage>
</organism>
<protein>
    <submittedName>
        <fullName evidence="1">AMT1-1 protein</fullName>
    </submittedName>
</protein>
<gene>
    <name evidence="1" type="primary">AMT1-1</name>
    <name evidence="1" type="ORF">SNEC2469_LOCUS23668</name>
</gene>
<reference evidence="1" key="1">
    <citation type="submission" date="2021-02" db="EMBL/GenBank/DDBJ databases">
        <authorList>
            <person name="Dougan E. K."/>
            <person name="Rhodes N."/>
            <person name="Thang M."/>
            <person name="Chan C."/>
        </authorList>
    </citation>
    <scope>NUCLEOTIDE SEQUENCE</scope>
</reference>
<dbReference type="EMBL" id="CAJNJA010044440">
    <property type="protein sequence ID" value="CAE7801857.1"/>
    <property type="molecule type" value="Genomic_DNA"/>
</dbReference>
<evidence type="ECO:0000313" key="1">
    <source>
        <dbReference type="EMBL" id="CAE7801857.1"/>
    </source>
</evidence>
<dbReference type="OrthoDB" id="422746at2759"/>
<dbReference type="AlphaFoldDB" id="A0A812YXY7"/>
<name>A0A812YXY7_9DINO</name>
<sequence length="249" mass="28580">MLPYLSVNDLLNWRLLSQKTRSPKALLQHVAEMGSMERPASVIAFSDRNRVNQPDSDTSIAAAFAGDFKSQKLYECRMWCVALARKRWTHFAESDVLSIVGKNLQNLLRHFQSADASLVAAARYVLFDYAFDGLYFVQQRVAVVMLDRLEDLVESSIISNLKEIVVMTRQLKTMLRSMSTAQRRKWASLLVKMLLDPSLREEPVIEELKILWLVEDNPRRTFAEAERQLRIFAKSASAAVRREMQDLIG</sequence>
<proteinExistence type="predicted"/>
<comment type="caution">
    <text evidence="1">The sequence shown here is derived from an EMBL/GenBank/DDBJ whole genome shotgun (WGS) entry which is preliminary data.</text>
</comment>